<name>A0A1B0FJU0_GLOMM</name>
<sequence length="78" mass="8905">MRGHKIFSLILWTTPDDIGMKCSRLFCAQTKADFFADQECPIEKMLESTLCNGLGKIIRYSIIPNCRLRAIAQLYMSS</sequence>
<proteinExistence type="predicted"/>
<reference evidence="1" key="1">
    <citation type="submission" date="2020-05" db="UniProtKB">
        <authorList>
            <consortium name="EnsemblMetazoa"/>
        </authorList>
    </citation>
    <scope>IDENTIFICATION</scope>
    <source>
        <strain evidence="1">Yale</strain>
    </source>
</reference>
<evidence type="ECO:0000313" key="2">
    <source>
        <dbReference type="Proteomes" id="UP000092444"/>
    </source>
</evidence>
<keyword evidence="2" id="KW-1185">Reference proteome</keyword>
<dbReference type="VEuPathDB" id="VectorBase:GMOY004127"/>
<dbReference type="Proteomes" id="UP000092444">
    <property type="component" value="Unassembled WGS sequence"/>
</dbReference>
<dbReference type="EMBL" id="CCAG010001291">
    <property type="status" value="NOT_ANNOTATED_CDS"/>
    <property type="molecule type" value="Genomic_DNA"/>
</dbReference>
<protein>
    <submittedName>
        <fullName evidence="1">Uncharacterized protein</fullName>
    </submittedName>
</protein>
<evidence type="ECO:0000313" key="1">
    <source>
        <dbReference type="EnsemblMetazoa" id="GMOY004127-PA"/>
    </source>
</evidence>
<dbReference type="EnsemblMetazoa" id="GMOY004127-RA">
    <property type="protein sequence ID" value="GMOY004127-PA"/>
    <property type="gene ID" value="GMOY004127"/>
</dbReference>
<accession>A0A1B0FJU0</accession>
<dbReference type="AlphaFoldDB" id="A0A1B0FJU0"/>
<organism evidence="1 2">
    <name type="scientific">Glossina morsitans morsitans</name>
    <name type="common">Savannah tsetse fly</name>
    <dbReference type="NCBI Taxonomy" id="37546"/>
    <lineage>
        <taxon>Eukaryota</taxon>
        <taxon>Metazoa</taxon>
        <taxon>Ecdysozoa</taxon>
        <taxon>Arthropoda</taxon>
        <taxon>Hexapoda</taxon>
        <taxon>Insecta</taxon>
        <taxon>Pterygota</taxon>
        <taxon>Neoptera</taxon>
        <taxon>Endopterygota</taxon>
        <taxon>Diptera</taxon>
        <taxon>Brachycera</taxon>
        <taxon>Muscomorpha</taxon>
        <taxon>Hippoboscoidea</taxon>
        <taxon>Glossinidae</taxon>
        <taxon>Glossina</taxon>
    </lineage>
</organism>